<reference evidence="5" key="1">
    <citation type="submission" date="2025-08" db="UniProtKB">
        <authorList>
            <consortium name="RefSeq"/>
        </authorList>
    </citation>
    <scope>IDENTIFICATION</scope>
</reference>
<evidence type="ECO:0000259" key="3">
    <source>
        <dbReference type="Pfam" id="PF13837"/>
    </source>
</evidence>
<name>A0A6I9RJ47_ELAGV</name>
<accession>A0A6I9RJ47</accession>
<dbReference type="Pfam" id="PF13837">
    <property type="entry name" value="Myb_DNA-bind_4"/>
    <property type="match status" value="1"/>
</dbReference>
<dbReference type="PANTHER" id="PTHR46327">
    <property type="entry name" value="F16F4.11 PROTEIN-RELATED"/>
    <property type="match status" value="1"/>
</dbReference>
<feature type="compositionally biased region" description="Basic and acidic residues" evidence="2">
    <location>
        <begin position="105"/>
        <end position="115"/>
    </location>
</feature>
<protein>
    <submittedName>
        <fullName evidence="5">Uncharacterized protein LOC105049444</fullName>
    </submittedName>
</protein>
<sequence>MEGNMSAGNMMAGPSSYGSFDLQVSMAMHQQQHPHGCFHHQQQQPTQTQHQGSVVHQPMNIIFPQSVGQMNEREQQPTLQMMTDYRKVDHGKISTSEEDDTEDGADGHNEDERGKKAAPWHRVKWTDAMVKLLITVISYLNEDTVELDGSAKKKLAVLQKKGKWKLVSKVMAERNCCVSPQQCEDKFNDLNKRYKRLIEILGRGTACKVVENPALLDYRHDLSGKVKDDVRKILSSKHLHYEEMCSYHNKNRLHLPADPEVQRSVQLLLKTSDDNDARKAARDDFDEDDHDEDSDDREDDLEDNDTLLRDIGASCFSKRMKPGLVCEDVSFRNSWGSQNNPRRPHSQSISFDVNQVFPEGPTTPWVQKQLIRSRSIQLEEQKLQIQAEMLEIEKQQFKWKCFRKKKDRELDKMRIQNERMKLENERLSLEQKHKELELELY</sequence>
<dbReference type="FunCoup" id="A0A6I9RJ47">
    <property type="interactions" value="2323"/>
</dbReference>
<dbReference type="AlphaFoldDB" id="A0A6I9RJ47"/>
<feature type="region of interest" description="Disordered" evidence="2">
    <location>
        <begin position="276"/>
        <end position="303"/>
    </location>
</feature>
<dbReference type="Gene3D" id="1.10.10.60">
    <property type="entry name" value="Homeodomain-like"/>
    <property type="match status" value="1"/>
</dbReference>
<evidence type="ECO:0000313" key="5">
    <source>
        <dbReference type="RefSeq" id="XP_010927385.2"/>
    </source>
</evidence>
<keyword evidence="4" id="KW-1185">Reference proteome</keyword>
<dbReference type="Proteomes" id="UP000504607">
    <property type="component" value="Chromosome 8"/>
</dbReference>
<dbReference type="PANTHER" id="PTHR46327:SF3">
    <property type="entry name" value="TRANSCRIPTION FACTOR"/>
    <property type="match status" value="1"/>
</dbReference>
<feature type="coiled-coil region" evidence="1">
    <location>
        <begin position="375"/>
        <end position="439"/>
    </location>
</feature>
<gene>
    <name evidence="5" type="primary">LOC105049444</name>
</gene>
<dbReference type="RefSeq" id="XP_010927385.2">
    <property type="nucleotide sequence ID" value="XM_010929083.3"/>
</dbReference>
<feature type="region of interest" description="Disordered" evidence="2">
    <location>
        <begin position="91"/>
        <end position="118"/>
    </location>
</feature>
<dbReference type="OrthoDB" id="770662at2759"/>
<dbReference type="InParanoid" id="A0A6I9RJ47"/>
<organism evidence="4 5">
    <name type="scientific">Elaeis guineensis var. tenera</name>
    <name type="common">Oil palm</name>
    <dbReference type="NCBI Taxonomy" id="51953"/>
    <lineage>
        <taxon>Eukaryota</taxon>
        <taxon>Viridiplantae</taxon>
        <taxon>Streptophyta</taxon>
        <taxon>Embryophyta</taxon>
        <taxon>Tracheophyta</taxon>
        <taxon>Spermatophyta</taxon>
        <taxon>Magnoliopsida</taxon>
        <taxon>Liliopsida</taxon>
        <taxon>Arecaceae</taxon>
        <taxon>Arecoideae</taxon>
        <taxon>Cocoseae</taxon>
        <taxon>Elaeidinae</taxon>
        <taxon>Elaeis</taxon>
    </lineage>
</organism>
<evidence type="ECO:0000313" key="4">
    <source>
        <dbReference type="Proteomes" id="UP000504607"/>
    </source>
</evidence>
<dbReference type="InterPro" id="IPR044822">
    <property type="entry name" value="Myb_DNA-bind_4"/>
</dbReference>
<feature type="compositionally biased region" description="Acidic residues" evidence="2">
    <location>
        <begin position="284"/>
        <end position="303"/>
    </location>
</feature>
<evidence type="ECO:0000256" key="2">
    <source>
        <dbReference type="SAM" id="MobiDB-lite"/>
    </source>
</evidence>
<proteinExistence type="predicted"/>
<feature type="domain" description="Myb/SANT-like DNA-binding" evidence="3">
    <location>
        <begin position="122"/>
        <end position="211"/>
    </location>
</feature>
<evidence type="ECO:0000256" key="1">
    <source>
        <dbReference type="SAM" id="Coils"/>
    </source>
</evidence>
<keyword evidence="1" id="KW-0175">Coiled coil</keyword>